<protein>
    <recommendedName>
        <fullName evidence="5">PepSY domain-containing protein</fullName>
    </recommendedName>
</protein>
<keyword evidence="2" id="KW-0732">Signal</keyword>
<gene>
    <name evidence="3" type="ORF">FNU76_05835</name>
</gene>
<evidence type="ECO:0000256" key="1">
    <source>
        <dbReference type="SAM" id="MobiDB-lite"/>
    </source>
</evidence>
<dbReference type="EMBL" id="CP041730">
    <property type="protein sequence ID" value="QDQ25910.1"/>
    <property type="molecule type" value="Genomic_DNA"/>
</dbReference>
<evidence type="ECO:0000313" key="4">
    <source>
        <dbReference type="Proteomes" id="UP000317550"/>
    </source>
</evidence>
<proteinExistence type="predicted"/>
<dbReference type="NCBIfam" id="NF047450">
    <property type="entry name" value="post-PEP-CTERM_1"/>
    <property type="match status" value="1"/>
</dbReference>
<evidence type="ECO:0000256" key="2">
    <source>
        <dbReference type="SAM" id="SignalP"/>
    </source>
</evidence>
<name>A0A516SCN8_9NEIS</name>
<dbReference type="AlphaFoldDB" id="A0A516SCN8"/>
<reference evidence="4" key="1">
    <citation type="submission" date="2019-07" db="EMBL/GenBank/DDBJ databases">
        <title>Chitinimonas sp. nov., isolated from Ny-Alesund, arctica soil.</title>
        <authorList>
            <person name="Xu Q."/>
            <person name="Peng F."/>
        </authorList>
    </citation>
    <scope>NUCLEOTIDE SEQUENCE [LARGE SCALE GENOMIC DNA]</scope>
    <source>
        <strain evidence="4">R3-44</strain>
    </source>
</reference>
<sequence>MIDIPVSKCISTLLLGMLLSAAASATAAEAPAAGSPAATSGEAALKVYRDPVTGKLRQPEHDEASGPDAATRRPQASARTIPDRVVEPKVQKTRSGGTSMTLGEEHLNYSIAVRKPDGSVKVHCVEGKQAADALLKQDATTASTPKEQANDR</sequence>
<feature type="chain" id="PRO_5021906767" description="PepSY domain-containing protein" evidence="2">
    <location>
        <begin position="28"/>
        <end position="152"/>
    </location>
</feature>
<dbReference type="OrthoDB" id="8755107at2"/>
<feature type="compositionally biased region" description="Low complexity" evidence="1">
    <location>
        <begin position="33"/>
        <end position="44"/>
    </location>
</feature>
<feature type="signal peptide" evidence="2">
    <location>
        <begin position="1"/>
        <end position="27"/>
    </location>
</feature>
<feature type="region of interest" description="Disordered" evidence="1">
    <location>
        <begin position="33"/>
        <end position="102"/>
    </location>
</feature>
<feature type="compositionally biased region" description="Basic and acidic residues" evidence="1">
    <location>
        <begin position="81"/>
        <end position="90"/>
    </location>
</feature>
<dbReference type="RefSeq" id="WP_143856833.1">
    <property type="nucleotide sequence ID" value="NZ_CP041730.1"/>
</dbReference>
<accession>A0A516SCN8</accession>
<evidence type="ECO:0008006" key="5">
    <source>
        <dbReference type="Google" id="ProtNLM"/>
    </source>
</evidence>
<dbReference type="KEGG" id="cari:FNU76_05835"/>
<organism evidence="3 4">
    <name type="scientific">Chitinimonas arctica</name>
    <dbReference type="NCBI Taxonomy" id="2594795"/>
    <lineage>
        <taxon>Bacteria</taxon>
        <taxon>Pseudomonadati</taxon>
        <taxon>Pseudomonadota</taxon>
        <taxon>Betaproteobacteria</taxon>
        <taxon>Neisseriales</taxon>
        <taxon>Chitinibacteraceae</taxon>
        <taxon>Chitinimonas</taxon>
    </lineage>
</organism>
<dbReference type="Proteomes" id="UP000317550">
    <property type="component" value="Chromosome"/>
</dbReference>
<keyword evidence="4" id="KW-1185">Reference proteome</keyword>
<evidence type="ECO:0000313" key="3">
    <source>
        <dbReference type="EMBL" id="QDQ25910.1"/>
    </source>
</evidence>